<evidence type="ECO:0000256" key="2">
    <source>
        <dbReference type="ARBA" id="ARBA00023054"/>
    </source>
</evidence>
<dbReference type="Pfam" id="PF05701">
    <property type="entry name" value="WEMBL"/>
    <property type="match status" value="1"/>
</dbReference>
<keyword evidence="2 3" id="KW-0175">Coiled coil</keyword>
<dbReference type="InterPro" id="IPR008545">
    <property type="entry name" value="Web"/>
</dbReference>
<dbReference type="Proteomes" id="UP001370490">
    <property type="component" value="Unassembled WGS sequence"/>
</dbReference>
<dbReference type="EMBL" id="JBAMMX010000018">
    <property type="protein sequence ID" value="KAK6923012.1"/>
    <property type="molecule type" value="Genomic_DNA"/>
</dbReference>
<dbReference type="GO" id="GO:0009904">
    <property type="term" value="P:chloroplast accumulation movement"/>
    <property type="evidence" value="ECO:0007669"/>
    <property type="project" value="TreeGrafter"/>
</dbReference>
<evidence type="ECO:0000256" key="1">
    <source>
        <dbReference type="ARBA" id="ARBA00005485"/>
    </source>
</evidence>
<dbReference type="PANTHER" id="PTHR32054:SF70">
    <property type="entry name" value="OS07G0620100 PROTEIN"/>
    <property type="match status" value="1"/>
</dbReference>
<organism evidence="4 5">
    <name type="scientific">Dillenia turbinata</name>
    <dbReference type="NCBI Taxonomy" id="194707"/>
    <lineage>
        <taxon>Eukaryota</taxon>
        <taxon>Viridiplantae</taxon>
        <taxon>Streptophyta</taxon>
        <taxon>Embryophyta</taxon>
        <taxon>Tracheophyta</taxon>
        <taxon>Spermatophyta</taxon>
        <taxon>Magnoliopsida</taxon>
        <taxon>eudicotyledons</taxon>
        <taxon>Gunneridae</taxon>
        <taxon>Pentapetalae</taxon>
        <taxon>Dilleniales</taxon>
        <taxon>Dilleniaceae</taxon>
        <taxon>Dillenia</taxon>
    </lineage>
</organism>
<feature type="coiled-coil region" evidence="3">
    <location>
        <begin position="24"/>
        <end position="51"/>
    </location>
</feature>
<feature type="coiled-coil region" evidence="3">
    <location>
        <begin position="83"/>
        <end position="145"/>
    </location>
</feature>
<dbReference type="AlphaFoldDB" id="A0AAN8Z3A1"/>
<comment type="caution">
    <text evidence="4">The sequence shown here is derived from an EMBL/GenBank/DDBJ whole genome shotgun (WGS) entry which is preliminary data.</text>
</comment>
<evidence type="ECO:0000313" key="4">
    <source>
        <dbReference type="EMBL" id="KAK6923012.1"/>
    </source>
</evidence>
<accession>A0AAN8Z3A1</accession>
<dbReference type="PANTHER" id="PTHR32054">
    <property type="entry name" value="HEAVY CHAIN, PUTATIVE, EXPRESSED-RELATED-RELATED"/>
    <property type="match status" value="1"/>
</dbReference>
<comment type="similarity">
    <text evidence="1">Belongs to the WEB family.</text>
</comment>
<gene>
    <name evidence="4" type="ORF">RJ641_011316</name>
</gene>
<dbReference type="GO" id="GO:0005829">
    <property type="term" value="C:cytosol"/>
    <property type="evidence" value="ECO:0007669"/>
    <property type="project" value="TreeGrafter"/>
</dbReference>
<keyword evidence="5" id="KW-1185">Reference proteome</keyword>
<proteinExistence type="inferred from homology"/>
<dbReference type="GO" id="GO:0009903">
    <property type="term" value="P:chloroplast avoidance movement"/>
    <property type="evidence" value="ECO:0007669"/>
    <property type="project" value="TreeGrafter"/>
</dbReference>
<reference evidence="4 5" key="1">
    <citation type="submission" date="2023-12" db="EMBL/GenBank/DDBJ databases">
        <title>A high-quality genome assembly for Dillenia turbinata (Dilleniales).</title>
        <authorList>
            <person name="Chanderbali A."/>
        </authorList>
    </citation>
    <scope>NUCLEOTIDE SEQUENCE [LARGE SCALE GENOMIC DNA]</scope>
    <source>
        <strain evidence="4">LSX21</strain>
        <tissue evidence="4">Leaf</tissue>
    </source>
</reference>
<protein>
    <submittedName>
        <fullName evidence="4">WEB family</fullName>
    </submittedName>
</protein>
<evidence type="ECO:0000256" key="3">
    <source>
        <dbReference type="SAM" id="Coils"/>
    </source>
</evidence>
<sequence>MESFEEVSVDTHLKKARELKEKGVNTMEVKMAELINTREELKRAKESAMQSWLDSRPLIDELEKLKSGLESAKNRSSMSRTVISELESQLEAIDKQIKLAKEEEQEARRITDEISHAMYQTHEEMENLKHETDEERRARAELKQILRLRRQTLRTLQLTLRAIRTESEAYGASATEALHYMNHSKLDKNTIQISQQEYHALIRKATEEKALAQWRASVSMEQKLVAESSRDSALRRLKELHMHKRPLRKGIIKCDVIRQQDGIKQTEPQNSSVWMKKREFDNKQFSLPRVRMNSLAKSDRQWSILIQQLRASWVNQAAQIGTRNVAGLLGLCHHSLKEKSKEENRIHRKSIPCECLNAIETSLSTPSSLGSVYL</sequence>
<name>A0AAN8Z3A1_9MAGN</name>
<evidence type="ECO:0000313" key="5">
    <source>
        <dbReference type="Proteomes" id="UP001370490"/>
    </source>
</evidence>